<dbReference type="Proteomes" id="UP000499080">
    <property type="component" value="Unassembled WGS sequence"/>
</dbReference>
<protein>
    <submittedName>
        <fullName evidence="1">Uncharacterized protein</fullName>
    </submittedName>
</protein>
<proteinExistence type="predicted"/>
<dbReference type="AlphaFoldDB" id="A0A4Y2QU88"/>
<organism evidence="1 2">
    <name type="scientific">Araneus ventricosus</name>
    <name type="common">Orbweaver spider</name>
    <name type="synonym">Epeira ventricosa</name>
    <dbReference type="NCBI Taxonomy" id="182803"/>
    <lineage>
        <taxon>Eukaryota</taxon>
        <taxon>Metazoa</taxon>
        <taxon>Ecdysozoa</taxon>
        <taxon>Arthropoda</taxon>
        <taxon>Chelicerata</taxon>
        <taxon>Arachnida</taxon>
        <taxon>Araneae</taxon>
        <taxon>Araneomorphae</taxon>
        <taxon>Entelegynae</taxon>
        <taxon>Araneoidea</taxon>
        <taxon>Araneidae</taxon>
        <taxon>Araneus</taxon>
    </lineage>
</organism>
<sequence>MTSAAQTTSVYRAVEVLECGVLKGNLSPGRTYELHGKTTGLPEQNVKARMENASYSSEWTPTLLQVRMENASHVSEWTSPLLQFRRLFTKALNGFEKSELDLSIAERILKLRLIEEKAKPMLEMEETYREELIKTESSEILINNEFDELECYIDKWRIAPR</sequence>
<reference evidence="1 2" key="1">
    <citation type="journal article" date="2019" name="Sci. Rep.">
        <title>Orb-weaving spider Araneus ventricosus genome elucidates the spidroin gene catalogue.</title>
        <authorList>
            <person name="Kono N."/>
            <person name="Nakamura H."/>
            <person name="Ohtoshi R."/>
            <person name="Moran D.A.P."/>
            <person name="Shinohara A."/>
            <person name="Yoshida Y."/>
            <person name="Fujiwara M."/>
            <person name="Mori M."/>
            <person name="Tomita M."/>
            <person name="Arakawa K."/>
        </authorList>
    </citation>
    <scope>NUCLEOTIDE SEQUENCE [LARGE SCALE GENOMIC DNA]</scope>
</reference>
<gene>
    <name evidence="1" type="ORF">AVEN_113734_1</name>
</gene>
<comment type="caution">
    <text evidence="1">The sequence shown here is derived from an EMBL/GenBank/DDBJ whole genome shotgun (WGS) entry which is preliminary data.</text>
</comment>
<name>A0A4Y2QU88_ARAVE</name>
<keyword evidence="2" id="KW-1185">Reference proteome</keyword>
<evidence type="ECO:0000313" key="1">
    <source>
        <dbReference type="EMBL" id="GBN66954.1"/>
    </source>
</evidence>
<dbReference type="EMBL" id="BGPR01014849">
    <property type="protein sequence ID" value="GBN66954.1"/>
    <property type="molecule type" value="Genomic_DNA"/>
</dbReference>
<accession>A0A4Y2QU88</accession>
<evidence type="ECO:0000313" key="2">
    <source>
        <dbReference type="Proteomes" id="UP000499080"/>
    </source>
</evidence>